<comment type="caution">
    <text evidence="4">The sequence shown here is derived from an EMBL/GenBank/DDBJ whole genome shotgun (WGS) entry which is preliminary data.</text>
</comment>
<keyword evidence="2" id="KW-0175">Coiled coil</keyword>
<reference evidence="4" key="2">
    <citation type="submission" date="2020-09" db="EMBL/GenBank/DDBJ databases">
        <authorList>
            <person name="Sun Q."/>
            <person name="Zhou Y."/>
        </authorList>
    </citation>
    <scope>NUCLEOTIDE SEQUENCE</scope>
    <source>
        <strain evidence="4">CGMCC 1.16548</strain>
    </source>
</reference>
<dbReference type="Pfam" id="PF01551">
    <property type="entry name" value="Peptidase_M23"/>
    <property type="match status" value="1"/>
</dbReference>
<reference evidence="4" key="1">
    <citation type="journal article" date="2014" name="Int. J. Syst. Evol. Microbiol.">
        <title>Complete genome sequence of Corynebacterium casei LMG S-19264T (=DSM 44701T), isolated from a smear-ripened cheese.</title>
        <authorList>
            <consortium name="US DOE Joint Genome Institute (JGI-PGF)"/>
            <person name="Walter F."/>
            <person name="Albersmeier A."/>
            <person name="Kalinowski J."/>
            <person name="Ruckert C."/>
        </authorList>
    </citation>
    <scope>NUCLEOTIDE SEQUENCE</scope>
    <source>
        <strain evidence="4">CGMCC 1.16548</strain>
    </source>
</reference>
<name>A0A8J3GPV0_9MICO</name>
<feature type="coiled-coil region" evidence="2">
    <location>
        <begin position="176"/>
        <end position="249"/>
    </location>
</feature>
<dbReference type="GO" id="GO:0004222">
    <property type="term" value="F:metalloendopeptidase activity"/>
    <property type="evidence" value="ECO:0007669"/>
    <property type="project" value="TreeGrafter"/>
</dbReference>
<feature type="coiled-coil region" evidence="2">
    <location>
        <begin position="63"/>
        <end position="90"/>
    </location>
</feature>
<dbReference type="Proteomes" id="UP000617531">
    <property type="component" value="Unassembled WGS sequence"/>
</dbReference>
<dbReference type="InterPro" id="IPR011055">
    <property type="entry name" value="Dup_hybrid_motif"/>
</dbReference>
<feature type="domain" description="M23ase beta-sheet core" evidence="3">
    <location>
        <begin position="303"/>
        <end position="400"/>
    </location>
</feature>
<evidence type="ECO:0000313" key="5">
    <source>
        <dbReference type="Proteomes" id="UP000617531"/>
    </source>
</evidence>
<evidence type="ECO:0000259" key="3">
    <source>
        <dbReference type="Pfam" id="PF01551"/>
    </source>
</evidence>
<accession>A0A8J3GPV0</accession>
<dbReference type="Gene3D" id="2.70.70.10">
    <property type="entry name" value="Glucose Permease (Domain IIA)"/>
    <property type="match status" value="1"/>
</dbReference>
<keyword evidence="5" id="KW-1185">Reference proteome</keyword>
<dbReference type="SUPFAM" id="SSF51261">
    <property type="entry name" value="Duplicated hybrid motif"/>
    <property type="match status" value="1"/>
</dbReference>
<dbReference type="EMBL" id="BNAI01000002">
    <property type="protein sequence ID" value="GHF12784.1"/>
    <property type="molecule type" value="Genomic_DNA"/>
</dbReference>
<dbReference type="PANTHER" id="PTHR21666">
    <property type="entry name" value="PEPTIDASE-RELATED"/>
    <property type="match status" value="1"/>
</dbReference>
<protein>
    <recommendedName>
        <fullName evidence="3">M23ase beta-sheet core domain-containing protein</fullName>
    </recommendedName>
</protein>
<evidence type="ECO:0000256" key="2">
    <source>
        <dbReference type="SAM" id="Coils"/>
    </source>
</evidence>
<dbReference type="RefSeq" id="WP_191282571.1">
    <property type="nucleotide sequence ID" value="NZ_BNAI01000002.1"/>
</dbReference>
<dbReference type="PANTHER" id="PTHR21666:SF289">
    <property type="entry name" value="L-ALA--D-GLU ENDOPEPTIDASE"/>
    <property type="match status" value="1"/>
</dbReference>
<organism evidence="4 5">
    <name type="scientific">Pseudolysinimonas yzui</name>
    <dbReference type="NCBI Taxonomy" id="2708254"/>
    <lineage>
        <taxon>Bacteria</taxon>
        <taxon>Bacillati</taxon>
        <taxon>Actinomycetota</taxon>
        <taxon>Actinomycetes</taxon>
        <taxon>Micrococcales</taxon>
        <taxon>Microbacteriaceae</taxon>
        <taxon>Pseudolysinimonas</taxon>
    </lineage>
</organism>
<dbReference type="InterPro" id="IPR050570">
    <property type="entry name" value="Cell_wall_metabolism_enzyme"/>
</dbReference>
<dbReference type="AlphaFoldDB" id="A0A8J3GPV0"/>
<keyword evidence="1" id="KW-0732">Signal</keyword>
<evidence type="ECO:0000256" key="1">
    <source>
        <dbReference type="ARBA" id="ARBA00022729"/>
    </source>
</evidence>
<evidence type="ECO:0000313" key="4">
    <source>
        <dbReference type="EMBL" id="GHF12784.1"/>
    </source>
</evidence>
<proteinExistence type="predicted"/>
<gene>
    <name evidence="4" type="ORF">GCM10011600_11960</name>
</gene>
<sequence>MSSQDAQLPRSKATWARVLAGIITFALLLTVSSVVPAPVSAQVTQVAQEYPSWEDVVAARKNEATAKTLKQQLEQSLAALQAEAQKTQSEADAKGTIYADVQQKFDDQQIETQSLLDQTAAAQEESDAAYAIAAQIIAEMSKSGSSDFTSRLWFAPGNADVLLDRLEISRVVGDRYADIYEKAIELRNRAEALADQAQVASELLEELRIAAEKAFLEAQAAAEAAATKLAQTEKDIAEMRARIEYLEGVREQTVADYNEGLAAQWGDGAAGEVSQSGWARPVGGYISSMFGMRVNPATGVYQLHTGVDLAGMGCGATIRAAHGGTVTYAGLSGSWGYYIAIDHGDGTGSGYAHIQAGGIGVRIGQEVSPGQPIAKVGTTGASTGCHLHFIVRVGGKVVDPVPFMRNQGITLG</sequence>
<dbReference type="InterPro" id="IPR016047">
    <property type="entry name" value="M23ase_b-sheet_dom"/>
</dbReference>
<dbReference type="CDD" id="cd12797">
    <property type="entry name" value="M23_peptidase"/>
    <property type="match status" value="1"/>
</dbReference>